<dbReference type="InterPro" id="IPR011010">
    <property type="entry name" value="DNA_brk_join_enz"/>
</dbReference>
<evidence type="ECO:0000259" key="2">
    <source>
        <dbReference type="Pfam" id="PF00589"/>
    </source>
</evidence>
<protein>
    <recommendedName>
        <fullName evidence="2">Tyr recombinase domain-containing protein</fullName>
    </recommendedName>
</protein>
<keyword evidence="1" id="KW-0233">DNA recombination</keyword>
<reference evidence="3 4" key="1">
    <citation type="submission" date="2020-06" db="EMBL/GenBank/DDBJ databases">
        <authorList>
            <person name="Li R."/>
            <person name="Bekaert M."/>
        </authorList>
    </citation>
    <scope>NUCLEOTIDE SEQUENCE [LARGE SCALE GENOMIC DNA]</scope>
    <source>
        <strain evidence="4">wild</strain>
    </source>
</reference>
<accession>A0A6J8BLX3</accession>
<gene>
    <name evidence="3" type="ORF">MCOR_20229</name>
</gene>
<sequence length="181" mass="20257">MFQLSGSRCLYEHFETYLNALGNDGFFYRKPLTSGIRYGKQPLSVNKLESLMKEMCGKAGLKGNFTNHSGKRSCATSLYKAGLDEQSIMDRTGHRSTAVRAYKTKTNEKEEKVSMALNPPSEENTVGTRDQKLPPTKKIKFDNSLEVHDDTRQGLSVITNGPASRGNVSYNNCHFTYTVTK</sequence>
<dbReference type="GO" id="GO:0006310">
    <property type="term" value="P:DNA recombination"/>
    <property type="evidence" value="ECO:0007669"/>
    <property type="project" value="UniProtKB-KW"/>
</dbReference>
<dbReference type="Gene3D" id="1.10.443.10">
    <property type="entry name" value="Intergrase catalytic core"/>
    <property type="match status" value="1"/>
</dbReference>
<dbReference type="OrthoDB" id="6140259at2759"/>
<dbReference type="Pfam" id="PF00589">
    <property type="entry name" value="Phage_integrase"/>
    <property type="match status" value="1"/>
</dbReference>
<dbReference type="SUPFAM" id="SSF56349">
    <property type="entry name" value="DNA breaking-rejoining enzymes"/>
    <property type="match status" value="1"/>
</dbReference>
<dbReference type="InterPro" id="IPR002104">
    <property type="entry name" value="Integrase_catalytic"/>
</dbReference>
<keyword evidence="4" id="KW-1185">Reference proteome</keyword>
<dbReference type="AlphaFoldDB" id="A0A6J8BLX3"/>
<organism evidence="3 4">
    <name type="scientific">Mytilus coruscus</name>
    <name type="common">Sea mussel</name>
    <dbReference type="NCBI Taxonomy" id="42192"/>
    <lineage>
        <taxon>Eukaryota</taxon>
        <taxon>Metazoa</taxon>
        <taxon>Spiralia</taxon>
        <taxon>Lophotrochozoa</taxon>
        <taxon>Mollusca</taxon>
        <taxon>Bivalvia</taxon>
        <taxon>Autobranchia</taxon>
        <taxon>Pteriomorphia</taxon>
        <taxon>Mytilida</taxon>
        <taxon>Mytiloidea</taxon>
        <taxon>Mytilidae</taxon>
        <taxon>Mytilinae</taxon>
        <taxon>Mytilus</taxon>
    </lineage>
</organism>
<name>A0A6J8BLX3_MYTCO</name>
<dbReference type="GO" id="GO:0003677">
    <property type="term" value="F:DNA binding"/>
    <property type="evidence" value="ECO:0007669"/>
    <property type="project" value="InterPro"/>
</dbReference>
<evidence type="ECO:0000256" key="1">
    <source>
        <dbReference type="ARBA" id="ARBA00023172"/>
    </source>
</evidence>
<dbReference type="Proteomes" id="UP000507470">
    <property type="component" value="Unassembled WGS sequence"/>
</dbReference>
<dbReference type="EMBL" id="CACVKT020003597">
    <property type="protein sequence ID" value="CAC5384606.1"/>
    <property type="molecule type" value="Genomic_DNA"/>
</dbReference>
<dbReference type="InterPro" id="IPR013762">
    <property type="entry name" value="Integrase-like_cat_sf"/>
</dbReference>
<proteinExistence type="predicted"/>
<feature type="domain" description="Tyr recombinase" evidence="2">
    <location>
        <begin position="22"/>
        <end position="102"/>
    </location>
</feature>
<evidence type="ECO:0000313" key="3">
    <source>
        <dbReference type="EMBL" id="CAC5384606.1"/>
    </source>
</evidence>
<evidence type="ECO:0000313" key="4">
    <source>
        <dbReference type="Proteomes" id="UP000507470"/>
    </source>
</evidence>
<dbReference type="GO" id="GO:0015074">
    <property type="term" value="P:DNA integration"/>
    <property type="evidence" value="ECO:0007669"/>
    <property type="project" value="InterPro"/>
</dbReference>